<dbReference type="AlphaFoldDB" id="A0A5Q3QFQ5"/>
<dbReference type="RefSeq" id="WP_154076873.1">
    <property type="nucleotide sequence ID" value="NZ_CP045929.1"/>
</dbReference>
<feature type="transmembrane region" description="Helical" evidence="1">
    <location>
        <begin position="88"/>
        <end position="107"/>
    </location>
</feature>
<proteinExistence type="predicted"/>
<name>A0A5Q3QFQ5_9PSEU</name>
<dbReference type="KEGG" id="sace:GIY23_12825"/>
<keyword evidence="1" id="KW-0472">Membrane</keyword>
<sequence>MAVPTVAIWSVIGLISGLGLGKQLHPWTPHVSLVKARVAMALVCGGVSAAVGWGFTGDPAVVAWWWLAIHSVGLSVVDLVSHRLPRPWVVMTAQGGLLVFLVVTSQSGDVGPLLRAMAACMAVFAVGLVWHDFAGSDLGFGDVTVFAVVAFYCGWLGWRAVAIGLGAGVLLLGAVAAVLWAVGVCDRTSRIAAGPCLLAGPWVAVAMS</sequence>
<feature type="transmembrane region" description="Helical" evidence="1">
    <location>
        <begin position="36"/>
        <end position="56"/>
    </location>
</feature>
<feature type="transmembrane region" description="Helical" evidence="1">
    <location>
        <begin position="163"/>
        <end position="182"/>
    </location>
</feature>
<dbReference type="EMBL" id="CP045929">
    <property type="protein sequence ID" value="QGK70289.1"/>
    <property type="molecule type" value="Genomic_DNA"/>
</dbReference>
<feature type="transmembrane region" description="Helical" evidence="1">
    <location>
        <begin position="62"/>
        <end position="81"/>
    </location>
</feature>
<evidence type="ECO:0008006" key="4">
    <source>
        <dbReference type="Google" id="ProtNLM"/>
    </source>
</evidence>
<feature type="transmembrane region" description="Helical" evidence="1">
    <location>
        <begin position="138"/>
        <end position="157"/>
    </location>
</feature>
<evidence type="ECO:0000313" key="3">
    <source>
        <dbReference type="Proteomes" id="UP000371041"/>
    </source>
</evidence>
<evidence type="ECO:0000313" key="2">
    <source>
        <dbReference type="EMBL" id="QGK70289.1"/>
    </source>
</evidence>
<feature type="transmembrane region" description="Helical" evidence="1">
    <location>
        <begin position="6"/>
        <end position="24"/>
    </location>
</feature>
<keyword evidence="1" id="KW-0812">Transmembrane</keyword>
<keyword evidence="3" id="KW-1185">Reference proteome</keyword>
<feature type="transmembrane region" description="Helical" evidence="1">
    <location>
        <begin position="113"/>
        <end position="131"/>
    </location>
</feature>
<organism evidence="2 3">
    <name type="scientific">Allosaccharopolyspora coralli</name>
    <dbReference type="NCBI Taxonomy" id="2665642"/>
    <lineage>
        <taxon>Bacteria</taxon>
        <taxon>Bacillati</taxon>
        <taxon>Actinomycetota</taxon>
        <taxon>Actinomycetes</taxon>
        <taxon>Pseudonocardiales</taxon>
        <taxon>Pseudonocardiaceae</taxon>
        <taxon>Allosaccharopolyspora</taxon>
    </lineage>
</organism>
<keyword evidence="1" id="KW-1133">Transmembrane helix</keyword>
<protein>
    <recommendedName>
        <fullName evidence="4">Prepilin peptidase</fullName>
    </recommendedName>
</protein>
<gene>
    <name evidence="2" type="ORF">GIY23_12825</name>
</gene>
<dbReference type="Proteomes" id="UP000371041">
    <property type="component" value="Chromosome"/>
</dbReference>
<evidence type="ECO:0000256" key="1">
    <source>
        <dbReference type="SAM" id="Phobius"/>
    </source>
</evidence>
<accession>A0A5Q3QFQ5</accession>
<reference evidence="3" key="1">
    <citation type="submission" date="2019-11" db="EMBL/GenBank/DDBJ databases">
        <title>The complete genome sequence of Saccharopolyspora sp. E2A.</title>
        <authorList>
            <person name="Zhang G."/>
        </authorList>
    </citation>
    <scope>NUCLEOTIDE SEQUENCE [LARGE SCALE GENOMIC DNA]</scope>
    <source>
        <strain evidence="3">E2A</strain>
    </source>
</reference>